<dbReference type="Pfam" id="PF01903">
    <property type="entry name" value="CbiX"/>
    <property type="match status" value="1"/>
</dbReference>
<gene>
    <name evidence="3" type="ORF">EOK75_11620</name>
</gene>
<dbReference type="SUPFAM" id="SSF53800">
    <property type="entry name" value="Chelatase"/>
    <property type="match status" value="2"/>
</dbReference>
<protein>
    <submittedName>
        <fullName evidence="3">Cobalamin biosynthesis protein CbiX</fullName>
    </submittedName>
</protein>
<dbReference type="InterPro" id="IPR002762">
    <property type="entry name" value="CbiX-like"/>
</dbReference>
<evidence type="ECO:0000256" key="2">
    <source>
        <dbReference type="ARBA" id="ARBA00023239"/>
    </source>
</evidence>
<reference evidence="3 4" key="1">
    <citation type="submission" date="2019-05" db="EMBL/GenBank/DDBJ databases">
        <title>Pseudorhodobacter turbinis sp. nov., isolated from the gut of the Korean turban shell.</title>
        <authorList>
            <person name="Jeong Y.-S."/>
            <person name="Kang W.-R."/>
            <person name="Bae J.-W."/>
        </authorList>
    </citation>
    <scope>NUCLEOTIDE SEQUENCE [LARGE SCALE GENOMIC DNA]</scope>
    <source>
        <strain evidence="3 4">S12M18</strain>
    </source>
</reference>
<dbReference type="KEGG" id="pseb:EOK75_11620"/>
<dbReference type="Gene3D" id="3.40.50.1400">
    <property type="match status" value="2"/>
</dbReference>
<dbReference type="OrthoDB" id="7346027at2"/>
<dbReference type="CDD" id="cd03416">
    <property type="entry name" value="CbiX_SirB_N"/>
    <property type="match status" value="1"/>
</dbReference>
<keyword evidence="1" id="KW-0479">Metal-binding</keyword>
<dbReference type="GO" id="GO:0016829">
    <property type="term" value="F:lyase activity"/>
    <property type="evidence" value="ECO:0007669"/>
    <property type="project" value="UniProtKB-KW"/>
</dbReference>
<dbReference type="EMBL" id="CP039964">
    <property type="protein sequence ID" value="QCO56321.1"/>
    <property type="molecule type" value="Genomic_DNA"/>
</dbReference>
<dbReference type="AlphaFoldDB" id="A0A4P8EGN8"/>
<keyword evidence="2" id="KW-0456">Lyase</keyword>
<dbReference type="RefSeq" id="WP_137194104.1">
    <property type="nucleotide sequence ID" value="NZ_CP039964.1"/>
</dbReference>
<proteinExistence type="predicted"/>
<evidence type="ECO:0000313" key="4">
    <source>
        <dbReference type="Proteomes" id="UP000298631"/>
    </source>
</evidence>
<dbReference type="GO" id="GO:0046872">
    <property type="term" value="F:metal ion binding"/>
    <property type="evidence" value="ECO:0007669"/>
    <property type="project" value="UniProtKB-KW"/>
</dbReference>
<sequence length="221" mass="23165">MTHEAILVAHGSPADPVPQEATMQALAVRVAMWLPNWRIKGTTLAMPGALEAALAATRAPLIYPFFMAEGWFTRTNLPRRLAAAHAQGLRQLAPFGTDPALPDLIAAALPQRGGVLLAAHGSKVSKTSSDTTYRMAAELEARGLGPVSAGFVEEAPFLADVAREMGSGTCMPFFALRAGHVVDDLPDALADAKFDGPLLPPIGEDIGVARLIANALARAAL</sequence>
<organism evidence="3 4">
    <name type="scientific">Pseudorhodobacter turbinis</name>
    <dbReference type="NCBI Taxonomy" id="2500533"/>
    <lineage>
        <taxon>Bacteria</taxon>
        <taxon>Pseudomonadati</taxon>
        <taxon>Pseudomonadota</taxon>
        <taxon>Alphaproteobacteria</taxon>
        <taxon>Rhodobacterales</taxon>
        <taxon>Paracoccaceae</taxon>
        <taxon>Pseudorhodobacter</taxon>
    </lineage>
</organism>
<accession>A0A4P8EGN8</accession>
<keyword evidence="4" id="KW-1185">Reference proteome</keyword>
<name>A0A4P8EGN8_9RHOB</name>
<evidence type="ECO:0000256" key="1">
    <source>
        <dbReference type="ARBA" id="ARBA00022723"/>
    </source>
</evidence>
<evidence type="ECO:0000313" key="3">
    <source>
        <dbReference type="EMBL" id="QCO56321.1"/>
    </source>
</evidence>
<dbReference type="Proteomes" id="UP000298631">
    <property type="component" value="Chromosome"/>
</dbReference>